<proteinExistence type="predicted"/>
<organism evidence="4">
    <name type="scientific">uncultured bacterium</name>
    <name type="common">gcode 4</name>
    <dbReference type="NCBI Taxonomy" id="1234023"/>
    <lineage>
        <taxon>Bacteria</taxon>
        <taxon>environmental samples</taxon>
    </lineage>
</organism>
<dbReference type="EMBL" id="AMFJ01000659">
    <property type="protein sequence ID" value="EKE26787.1"/>
    <property type="molecule type" value="Genomic_DNA"/>
</dbReference>
<reference evidence="4" key="1">
    <citation type="journal article" date="2012" name="Science">
        <title>Fermentation, hydrogen, and sulfur metabolism in multiple uncultivated bacterial phyla.</title>
        <authorList>
            <person name="Wrighton K.C."/>
            <person name="Thomas B.C."/>
            <person name="Sharon I."/>
            <person name="Miller C.S."/>
            <person name="Castelle C.J."/>
            <person name="VerBerkmoes N.C."/>
            <person name="Wilkins M.J."/>
            <person name="Hettich R.L."/>
            <person name="Lipton M.S."/>
            <person name="Williams K.H."/>
            <person name="Long P.E."/>
            <person name="Banfield J.F."/>
        </authorList>
    </citation>
    <scope>NUCLEOTIDE SEQUENCE [LARGE SCALE GENOMIC DNA]</scope>
</reference>
<dbReference type="InterPro" id="IPR002035">
    <property type="entry name" value="VWF_A"/>
</dbReference>
<accession>K2FY06</accession>
<gene>
    <name evidence="4" type="primary">batB</name>
    <name evidence="4" type="ORF">ACD_4C00143G0002</name>
</gene>
<protein>
    <submittedName>
        <fullName evidence="4">von Willebrand factor (VWA) type A protein</fullName>
    </submittedName>
</protein>
<dbReference type="AlphaFoldDB" id="K2FY06"/>
<feature type="transmembrane region" description="Helical" evidence="2">
    <location>
        <begin position="6"/>
        <end position="28"/>
    </location>
</feature>
<keyword evidence="2" id="KW-0812">Transmembrane</keyword>
<dbReference type="SUPFAM" id="SSF53300">
    <property type="entry name" value="vWA-like"/>
    <property type="match status" value="1"/>
</dbReference>
<evidence type="ECO:0000256" key="2">
    <source>
        <dbReference type="SAM" id="Phobius"/>
    </source>
</evidence>
<comment type="caution">
    <text evidence="4">The sequence shown here is derived from an EMBL/GenBank/DDBJ whole genome shotgun (WGS) entry which is preliminary data.</text>
</comment>
<evidence type="ECO:0000259" key="3">
    <source>
        <dbReference type="Pfam" id="PF13519"/>
    </source>
</evidence>
<feature type="coiled-coil region" evidence="1">
    <location>
        <begin position="276"/>
        <end position="303"/>
    </location>
</feature>
<feature type="domain" description="VWFA" evidence="3">
    <location>
        <begin position="82"/>
        <end position="191"/>
    </location>
</feature>
<keyword evidence="1" id="KW-0175">Coiled coil</keyword>
<evidence type="ECO:0000256" key="1">
    <source>
        <dbReference type="SAM" id="Coils"/>
    </source>
</evidence>
<keyword evidence="2" id="KW-1133">Transmembrane helix</keyword>
<dbReference type="InterPro" id="IPR036465">
    <property type="entry name" value="vWFA_dom_sf"/>
</dbReference>
<sequence>MEIINFKLFLAIASIMLSLWLFYINFKWLKLNVYSYNYVISRKNQIIKLVLYMFSIVLLLMVFMWIELWYYGYNKSSVSSNIIFTLDVSKSMDTIDIIFENKPYSRLEYSKNIIKDYIRKNPQNSYSLIIFAWEWQIISPLTNDIDIFLTFLENINSNTISKWWSNFNKVIDIINNNIWKNEHKNAIFLSDWWDSEDKINLPLLNFNENNTKIFTIWIWSAKWDRIPIWKDFTWKRTYKKYNWEYIITKLNDSNLRELSNAWNWIYIDWLDKKNLNKLDKKMINSSENELQNIKENNNRYVILFSFVLLISWYLIPYRYLKWEK</sequence>
<name>K2FY06_9BACT</name>
<dbReference type="Gene3D" id="3.40.50.410">
    <property type="entry name" value="von Willebrand factor, type A domain"/>
    <property type="match status" value="1"/>
</dbReference>
<dbReference type="Pfam" id="PF13519">
    <property type="entry name" value="VWA_2"/>
    <property type="match status" value="1"/>
</dbReference>
<feature type="transmembrane region" description="Helical" evidence="2">
    <location>
        <begin position="300"/>
        <end position="320"/>
    </location>
</feature>
<feature type="transmembrane region" description="Helical" evidence="2">
    <location>
        <begin position="49"/>
        <end position="71"/>
    </location>
</feature>
<keyword evidence="2" id="KW-0472">Membrane</keyword>
<evidence type="ECO:0000313" key="4">
    <source>
        <dbReference type="EMBL" id="EKE26787.1"/>
    </source>
</evidence>